<feature type="region of interest" description="Disordered" evidence="2">
    <location>
        <begin position="209"/>
        <end position="232"/>
    </location>
</feature>
<organism evidence="4 5">
    <name type="scientific">Circinella minor</name>
    <dbReference type="NCBI Taxonomy" id="1195481"/>
    <lineage>
        <taxon>Eukaryota</taxon>
        <taxon>Fungi</taxon>
        <taxon>Fungi incertae sedis</taxon>
        <taxon>Mucoromycota</taxon>
        <taxon>Mucoromycotina</taxon>
        <taxon>Mucoromycetes</taxon>
        <taxon>Mucorales</taxon>
        <taxon>Lichtheimiaceae</taxon>
        <taxon>Circinella</taxon>
    </lineage>
</organism>
<evidence type="ECO:0000313" key="4">
    <source>
        <dbReference type="EMBL" id="KAG2217738.1"/>
    </source>
</evidence>
<dbReference type="PANTHER" id="PTHR28190:SF2">
    <property type="entry name" value="MIGRATION PROTEIN, PUTATIVE (AFU_ORTHOLOGUE AFUA_2G07730)-RELATED"/>
    <property type="match status" value="1"/>
</dbReference>
<evidence type="ECO:0000259" key="3">
    <source>
        <dbReference type="Pfam" id="PF12814"/>
    </source>
</evidence>
<dbReference type="InterPro" id="IPR053005">
    <property type="entry name" value="Nuclear_Pos-Cytoskel_Interact"/>
</dbReference>
<dbReference type="GO" id="GO:0032065">
    <property type="term" value="P:maintenance of protein location in cell cortex"/>
    <property type="evidence" value="ECO:0007669"/>
    <property type="project" value="InterPro"/>
</dbReference>
<evidence type="ECO:0000256" key="1">
    <source>
        <dbReference type="SAM" id="Coils"/>
    </source>
</evidence>
<dbReference type="PANTHER" id="PTHR28190">
    <property type="entry name" value="NUCLEAR MIGRATION PROTEIN NUM1"/>
    <property type="match status" value="1"/>
</dbReference>
<feature type="compositionally biased region" description="Polar residues" evidence="2">
    <location>
        <begin position="269"/>
        <end position="279"/>
    </location>
</feature>
<feature type="region of interest" description="Disordered" evidence="2">
    <location>
        <begin position="258"/>
        <end position="293"/>
    </location>
</feature>
<name>A0A8H7RXP8_9FUNG</name>
<dbReference type="GO" id="GO:0000226">
    <property type="term" value="P:microtubule cytoskeleton organization"/>
    <property type="evidence" value="ECO:0007669"/>
    <property type="project" value="TreeGrafter"/>
</dbReference>
<accession>A0A8H7RXP8</accession>
<keyword evidence="1" id="KW-0175">Coiled coil</keyword>
<reference evidence="4 5" key="1">
    <citation type="submission" date="2020-12" db="EMBL/GenBank/DDBJ databases">
        <title>Metabolic potential, ecology and presence of endohyphal bacteria is reflected in genomic diversity of Mucoromycotina.</title>
        <authorList>
            <person name="Muszewska A."/>
            <person name="Okrasinska A."/>
            <person name="Steczkiewicz K."/>
            <person name="Drgas O."/>
            <person name="Orlowska M."/>
            <person name="Perlinska-Lenart U."/>
            <person name="Aleksandrzak-Piekarczyk T."/>
            <person name="Szatraj K."/>
            <person name="Zielenkiewicz U."/>
            <person name="Pilsyk S."/>
            <person name="Malc E."/>
            <person name="Mieczkowski P."/>
            <person name="Kruszewska J.S."/>
            <person name="Biernat P."/>
            <person name="Pawlowska J."/>
        </authorList>
    </citation>
    <scope>NUCLEOTIDE SEQUENCE [LARGE SCALE GENOMIC DNA]</scope>
    <source>
        <strain evidence="4 5">CBS 142.35</strain>
    </source>
</reference>
<dbReference type="OrthoDB" id="2266972at2759"/>
<evidence type="ECO:0000256" key="2">
    <source>
        <dbReference type="SAM" id="MobiDB-lite"/>
    </source>
</evidence>
<dbReference type="GO" id="GO:0005739">
    <property type="term" value="C:mitochondrion"/>
    <property type="evidence" value="ECO:0007669"/>
    <property type="project" value="TreeGrafter"/>
</dbReference>
<dbReference type="Proteomes" id="UP000646827">
    <property type="component" value="Unassembled WGS sequence"/>
</dbReference>
<gene>
    <name evidence="4" type="ORF">INT45_002387</name>
</gene>
<dbReference type="EMBL" id="JAEPRB010000276">
    <property type="protein sequence ID" value="KAG2217738.1"/>
    <property type="molecule type" value="Genomic_DNA"/>
</dbReference>
<dbReference type="GO" id="GO:0005543">
    <property type="term" value="F:phospholipid binding"/>
    <property type="evidence" value="ECO:0007669"/>
    <property type="project" value="InterPro"/>
</dbReference>
<dbReference type="GO" id="GO:0015631">
    <property type="term" value="F:tubulin binding"/>
    <property type="evidence" value="ECO:0007669"/>
    <property type="project" value="TreeGrafter"/>
</dbReference>
<comment type="caution">
    <text evidence="4">The sequence shown here is derived from an EMBL/GenBank/DDBJ whole genome shotgun (WGS) entry which is preliminary data.</text>
</comment>
<dbReference type="GO" id="GO:0005938">
    <property type="term" value="C:cell cortex"/>
    <property type="evidence" value="ECO:0007669"/>
    <property type="project" value="InterPro"/>
</dbReference>
<feature type="compositionally biased region" description="Polar residues" evidence="2">
    <location>
        <begin position="1"/>
        <end position="19"/>
    </location>
</feature>
<dbReference type="Pfam" id="PF12814">
    <property type="entry name" value="Mcp5_PH"/>
    <property type="match status" value="1"/>
</dbReference>
<dbReference type="InterPro" id="IPR024774">
    <property type="entry name" value="PH_dom-Mcp5-type"/>
</dbReference>
<dbReference type="AlphaFoldDB" id="A0A8H7RXP8"/>
<feature type="compositionally biased region" description="Basic residues" evidence="2">
    <location>
        <begin position="280"/>
        <end position="290"/>
    </location>
</feature>
<keyword evidence="5" id="KW-1185">Reference proteome</keyword>
<protein>
    <recommendedName>
        <fullName evidence="3">Pleckstrin homology domain-containing protein</fullName>
    </recommendedName>
</protein>
<feature type="region of interest" description="Disordered" evidence="2">
    <location>
        <begin position="1"/>
        <end position="69"/>
    </location>
</feature>
<evidence type="ECO:0000313" key="5">
    <source>
        <dbReference type="Proteomes" id="UP000646827"/>
    </source>
</evidence>
<feature type="compositionally biased region" description="Low complexity" evidence="2">
    <location>
        <begin position="27"/>
        <end position="42"/>
    </location>
</feature>
<sequence length="614" mass="71022">MKTTTVPSNPIITNSSPLLTRTRTRRTTTTTTTPTTPTTPTPNKEHPSASLSSNTASTKHEINNKNNGSNERYQIDINLASEIGRNLLSKIRSLQQTVQQQEQNIIILQSEKLDLQQNFKVLSDRLQSQCEIEERLNNEIRKLESSRQEHMSQIQALNQALARSHMEQARMIRQQTLMNQELELLKAVHESWAQNNKEKDVLNTMDEKSEVVITSSSSSSSFTSEQQHDLEDKTENDLNLYNDKEIQQQQQHLTIQELDKKNGNDNDDTSSSYKSNVSRKNSHDHLHQKHQSVAPKISMDFDFLKKEELVERQRSRTWTYKDLPSISNLEKIAHQQQQQEINEFKNNNNNSSSSSKNKDIIGNNKLTYHDFPLPPTSYSTTLNRSVSVGSMTSSSRYKQKDILITGSWMWKFTRNKTTVGISTERRHLRFVWLEPTIKTLFWKERDKMECPKSAHVKSFVVELSKDPKRVPNLIFQGEHREIKLQCTDMDTHSIWVQALENVFRLHSLRRHKRRSMLCFGESTTTTTDKPLRRPSRIFRHTSTIPLLRNISSLNRKGNQGHRDSGVGSSPTYCTDQSFYNNQQNCNNNNFEELDLISGKSGKKSQYFYDSKTEC</sequence>
<feature type="domain" description="Pleckstrin homology" evidence="3">
    <location>
        <begin position="404"/>
        <end position="502"/>
    </location>
</feature>
<proteinExistence type="predicted"/>
<feature type="coiled-coil region" evidence="1">
    <location>
        <begin position="84"/>
        <end position="160"/>
    </location>
</feature>